<dbReference type="RefSeq" id="WP_238996916.1">
    <property type="nucleotide sequence ID" value="NZ_CP060244.1"/>
</dbReference>
<keyword evidence="2" id="KW-1185">Reference proteome</keyword>
<gene>
    <name evidence="1" type="ORF">JGUZn3_11450</name>
</gene>
<dbReference type="NCBIfam" id="TIGR01509">
    <property type="entry name" value="HAD-SF-IA-v3"/>
    <property type="match status" value="1"/>
</dbReference>
<dbReference type="InterPro" id="IPR006439">
    <property type="entry name" value="HAD-SF_hydro_IA"/>
</dbReference>
<sequence length="219" mass="24166">MVSHRAVVFDMDGLLLDTESLAMEALEKTGLAMGHATPPGFYQGMIGAPMDRNLQMLQEHFGEDFPAEAFFRASDDLFEDYIESGRLTVKPGVWALLDYLDEQAIPYGLATSSGRSKMERHMHKVGLLPRFRYTITRNEVTHGKPGPEPFLNAARLIGVPPAEALALEDSYNGVRSAFAAGMPVIMVPDVLQPTEEIFTKALAVLPSLNEVLEKFRAGR</sequence>
<reference evidence="1 2" key="1">
    <citation type="submission" date="2020-08" db="EMBL/GenBank/DDBJ databases">
        <title>Complete genome sequence of Entomobacter blattae G55GP.</title>
        <authorList>
            <person name="Poehlein A."/>
            <person name="Guzman J."/>
            <person name="Daniel R."/>
            <person name="Vilcinskas A."/>
        </authorList>
    </citation>
    <scope>NUCLEOTIDE SEQUENCE [LARGE SCALE GENOMIC DNA]</scope>
    <source>
        <strain evidence="1 2">G55GP</strain>
    </source>
</reference>
<dbReference type="InterPro" id="IPR036412">
    <property type="entry name" value="HAD-like_sf"/>
</dbReference>
<dbReference type="EC" id="3.1.3.-" evidence="1"/>
<name>A0A7H1NRG2_9PROT</name>
<dbReference type="PANTHER" id="PTHR18901">
    <property type="entry name" value="2-DEOXYGLUCOSE-6-PHOSPHATE PHOSPHATASE 2"/>
    <property type="match status" value="1"/>
</dbReference>
<accession>A0A7H1NRG2</accession>
<dbReference type="EMBL" id="CP060244">
    <property type="protein sequence ID" value="QNT78372.1"/>
    <property type="molecule type" value="Genomic_DNA"/>
</dbReference>
<evidence type="ECO:0000313" key="1">
    <source>
        <dbReference type="EMBL" id="QNT78372.1"/>
    </source>
</evidence>
<keyword evidence="1" id="KW-0378">Hydrolase</keyword>
<proteinExistence type="predicted"/>
<dbReference type="Pfam" id="PF00702">
    <property type="entry name" value="Hydrolase"/>
    <property type="match status" value="1"/>
</dbReference>
<organism evidence="1 2">
    <name type="scientific">Entomobacter blattae</name>
    <dbReference type="NCBI Taxonomy" id="2762277"/>
    <lineage>
        <taxon>Bacteria</taxon>
        <taxon>Pseudomonadati</taxon>
        <taxon>Pseudomonadota</taxon>
        <taxon>Alphaproteobacteria</taxon>
        <taxon>Acetobacterales</taxon>
        <taxon>Acetobacteraceae</taxon>
        <taxon>Entomobacter</taxon>
    </lineage>
</organism>
<dbReference type="InterPro" id="IPR023198">
    <property type="entry name" value="PGP-like_dom2"/>
</dbReference>
<dbReference type="Proteomes" id="UP000516349">
    <property type="component" value="Chromosome"/>
</dbReference>
<evidence type="ECO:0000313" key="2">
    <source>
        <dbReference type="Proteomes" id="UP000516349"/>
    </source>
</evidence>
<dbReference type="GO" id="GO:0016787">
    <property type="term" value="F:hydrolase activity"/>
    <property type="evidence" value="ECO:0007669"/>
    <property type="project" value="UniProtKB-KW"/>
</dbReference>
<protein>
    <submittedName>
        <fullName evidence="1">Phosphorylated carbohydrates phosphatase</fullName>
        <ecNumber evidence="1">3.1.3.-</ecNumber>
    </submittedName>
</protein>
<dbReference type="PANTHER" id="PTHR18901:SF38">
    <property type="entry name" value="PSEUDOURIDINE-5'-PHOSPHATASE"/>
    <property type="match status" value="1"/>
</dbReference>
<dbReference type="KEGG" id="ebla:JGUZn3_11450"/>
<dbReference type="SFLD" id="SFLDS00003">
    <property type="entry name" value="Haloacid_Dehalogenase"/>
    <property type="match status" value="1"/>
</dbReference>
<dbReference type="Gene3D" id="1.10.150.240">
    <property type="entry name" value="Putative phosphatase, domain 2"/>
    <property type="match status" value="1"/>
</dbReference>
<dbReference type="AlphaFoldDB" id="A0A7H1NRG2"/>
<dbReference type="Gene3D" id="3.40.50.1000">
    <property type="entry name" value="HAD superfamily/HAD-like"/>
    <property type="match status" value="1"/>
</dbReference>
<dbReference type="InterPro" id="IPR023214">
    <property type="entry name" value="HAD_sf"/>
</dbReference>
<dbReference type="SFLD" id="SFLDG01129">
    <property type="entry name" value="C1.5:_HAD__Beta-PGM__Phosphata"/>
    <property type="match status" value="1"/>
</dbReference>
<dbReference type="SUPFAM" id="SSF56784">
    <property type="entry name" value="HAD-like"/>
    <property type="match status" value="1"/>
</dbReference>